<comment type="caution">
    <text evidence="15">The sequence shown here is derived from an EMBL/GenBank/DDBJ whole genome shotgun (WGS) entry which is preliminary data.</text>
</comment>
<keyword evidence="12 13" id="KW-0472">Membrane</keyword>
<comment type="subcellular location">
    <subcellularLocation>
        <location evidence="2">Membrane</location>
        <topology evidence="2">Multi-pass membrane protein</topology>
    </subcellularLocation>
</comment>
<dbReference type="InterPro" id="IPR013130">
    <property type="entry name" value="Fe3_Rdtase_TM_dom"/>
</dbReference>
<dbReference type="InterPro" id="IPR013112">
    <property type="entry name" value="FAD-bd_8"/>
</dbReference>
<dbReference type="SUPFAM" id="SSF63380">
    <property type="entry name" value="Riboflavin synthase domain-like"/>
    <property type="match status" value="1"/>
</dbReference>
<evidence type="ECO:0000313" key="15">
    <source>
        <dbReference type="EMBL" id="MBO1074101.1"/>
    </source>
</evidence>
<keyword evidence="4 13" id="KW-0812">Transmembrane</keyword>
<dbReference type="CDD" id="cd06198">
    <property type="entry name" value="FNR_like_3"/>
    <property type="match status" value="1"/>
</dbReference>
<keyword evidence="16" id="KW-1185">Reference proteome</keyword>
<keyword evidence="7" id="KW-0274">FAD</keyword>
<feature type="transmembrane region" description="Helical" evidence="13">
    <location>
        <begin position="169"/>
        <end position="189"/>
    </location>
</feature>
<keyword evidence="3" id="KW-0285">Flavoprotein</keyword>
<keyword evidence="11" id="KW-0411">Iron-sulfur</keyword>
<evidence type="ECO:0000256" key="12">
    <source>
        <dbReference type="ARBA" id="ARBA00023136"/>
    </source>
</evidence>
<keyword evidence="8 13" id="KW-1133">Transmembrane helix</keyword>
<evidence type="ECO:0000256" key="8">
    <source>
        <dbReference type="ARBA" id="ARBA00022989"/>
    </source>
</evidence>
<dbReference type="InterPro" id="IPR017927">
    <property type="entry name" value="FAD-bd_FR_type"/>
</dbReference>
<dbReference type="InterPro" id="IPR039261">
    <property type="entry name" value="FNR_nucleotide-bd"/>
</dbReference>
<sequence length="451" mass="50485">MRRARSVFWGGLAVLSILWLLADPGSLAPDHLFTLRASAMQYSGILAMGCMSLAMLLAMRPRWPERWTGGLDKMYRLHKWLGIGGLALAVTHWLWAQGPRWAVSLGWVARPQRSPRVPAEGWVEPFLLSQRHTAESLGEWTFYASVILIAVALARPVPYHLFHKSHRLLAVLYLILVFHSVVLTKFSYWSTPVGAVMALLMAAGTVAAVVSILRRIGMSRKVEGRITRLHYYPALHVLECEIDVPKGWPGHKAGQFAFVTSDMSEGAHPFTIASTWDPARHHLSFVVKELGDYTRRLHETLHVGDLVQVEGPYGFFTFDDGSPRQIWVGGGVGITPFIARMKYLAQEGSAIPGTSLRHDIDLFHPTAEYSDEAIARLQADAAAAGVRLHVLHTRREGRLTGDRIREAVPDWRGASIWFCGPSGLGEALRQDFGRHGFQVARRFHQELFELR</sequence>
<reference evidence="15 16" key="1">
    <citation type="submission" date="2020-09" db="EMBL/GenBank/DDBJ databases">
        <title>Roseomonas.</title>
        <authorList>
            <person name="Zhu W."/>
        </authorList>
    </citation>
    <scope>NUCLEOTIDE SEQUENCE [LARGE SCALE GENOMIC DNA]</scope>
    <source>
        <strain evidence="15 16">1311</strain>
    </source>
</reference>
<evidence type="ECO:0000256" key="5">
    <source>
        <dbReference type="ARBA" id="ARBA00022714"/>
    </source>
</evidence>
<dbReference type="InterPro" id="IPR017938">
    <property type="entry name" value="Riboflavin_synthase-like_b-brl"/>
</dbReference>
<evidence type="ECO:0000256" key="3">
    <source>
        <dbReference type="ARBA" id="ARBA00022630"/>
    </source>
</evidence>
<dbReference type="SUPFAM" id="SSF52343">
    <property type="entry name" value="Ferredoxin reductase-like, C-terminal NADP-linked domain"/>
    <property type="match status" value="1"/>
</dbReference>
<keyword evidence="6" id="KW-0479">Metal-binding</keyword>
<comment type="cofactor">
    <cofactor evidence="1">
        <name>FAD</name>
        <dbReference type="ChEBI" id="CHEBI:57692"/>
    </cofactor>
</comment>
<dbReference type="PANTHER" id="PTHR47354:SF8">
    <property type="entry name" value="1,2-PHENYLACETYL-COA EPOXIDASE, SUBUNIT E"/>
    <property type="match status" value="1"/>
</dbReference>
<keyword evidence="9" id="KW-0560">Oxidoreductase</keyword>
<evidence type="ECO:0000256" key="13">
    <source>
        <dbReference type="SAM" id="Phobius"/>
    </source>
</evidence>
<accession>A0ABS3K9G3</accession>
<evidence type="ECO:0000313" key="16">
    <source>
        <dbReference type="Proteomes" id="UP001518990"/>
    </source>
</evidence>
<gene>
    <name evidence="15" type="ORF">IAI60_05720</name>
</gene>
<feature type="transmembrane region" description="Helical" evidence="13">
    <location>
        <begin position="39"/>
        <end position="59"/>
    </location>
</feature>
<evidence type="ECO:0000256" key="6">
    <source>
        <dbReference type="ARBA" id="ARBA00022723"/>
    </source>
</evidence>
<dbReference type="EMBL" id="JACTNF010000004">
    <property type="protein sequence ID" value="MBO1074101.1"/>
    <property type="molecule type" value="Genomic_DNA"/>
</dbReference>
<dbReference type="Proteomes" id="UP001518990">
    <property type="component" value="Unassembled WGS sequence"/>
</dbReference>
<organism evidence="15 16">
    <name type="scientific">Roseomonas marmotae</name>
    <dbReference type="NCBI Taxonomy" id="2768161"/>
    <lineage>
        <taxon>Bacteria</taxon>
        <taxon>Pseudomonadati</taxon>
        <taxon>Pseudomonadota</taxon>
        <taxon>Alphaproteobacteria</taxon>
        <taxon>Acetobacterales</taxon>
        <taxon>Roseomonadaceae</taxon>
        <taxon>Roseomonas</taxon>
    </lineage>
</organism>
<dbReference type="Pfam" id="PF01794">
    <property type="entry name" value="Ferric_reduct"/>
    <property type="match status" value="1"/>
</dbReference>
<evidence type="ECO:0000256" key="11">
    <source>
        <dbReference type="ARBA" id="ARBA00023014"/>
    </source>
</evidence>
<evidence type="ECO:0000259" key="14">
    <source>
        <dbReference type="PROSITE" id="PS51384"/>
    </source>
</evidence>
<dbReference type="Gene3D" id="3.40.50.80">
    <property type="entry name" value="Nucleotide-binding domain of ferredoxin-NADP reductase (FNR) module"/>
    <property type="match status" value="1"/>
</dbReference>
<evidence type="ECO:0000256" key="4">
    <source>
        <dbReference type="ARBA" id="ARBA00022692"/>
    </source>
</evidence>
<feature type="transmembrane region" description="Helical" evidence="13">
    <location>
        <begin position="140"/>
        <end position="157"/>
    </location>
</feature>
<evidence type="ECO:0000256" key="7">
    <source>
        <dbReference type="ARBA" id="ARBA00022827"/>
    </source>
</evidence>
<keyword evidence="10" id="KW-0408">Iron</keyword>
<evidence type="ECO:0000256" key="1">
    <source>
        <dbReference type="ARBA" id="ARBA00001974"/>
    </source>
</evidence>
<evidence type="ECO:0000256" key="9">
    <source>
        <dbReference type="ARBA" id="ARBA00023002"/>
    </source>
</evidence>
<keyword evidence="5" id="KW-0001">2Fe-2S</keyword>
<feature type="domain" description="FAD-binding FR-type" evidence="14">
    <location>
        <begin position="219"/>
        <end position="319"/>
    </location>
</feature>
<dbReference type="PANTHER" id="PTHR47354">
    <property type="entry name" value="NADH OXIDOREDUCTASE HCR"/>
    <property type="match status" value="1"/>
</dbReference>
<dbReference type="Gene3D" id="2.40.30.10">
    <property type="entry name" value="Translation factors"/>
    <property type="match status" value="1"/>
</dbReference>
<dbReference type="Pfam" id="PF08022">
    <property type="entry name" value="FAD_binding_8"/>
    <property type="match status" value="1"/>
</dbReference>
<evidence type="ECO:0000256" key="2">
    <source>
        <dbReference type="ARBA" id="ARBA00004141"/>
    </source>
</evidence>
<protein>
    <submittedName>
        <fullName evidence="15">Ferric reductase-like transmembrane domain-containing protein</fullName>
    </submittedName>
</protein>
<name>A0ABS3K9G3_9PROT</name>
<proteinExistence type="predicted"/>
<feature type="transmembrane region" description="Helical" evidence="13">
    <location>
        <begin position="80"/>
        <end position="96"/>
    </location>
</feature>
<dbReference type="PROSITE" id="PS51384">
    <property type="entry name" value="FAD_FR"/>
    <property type="match status" value="1"/>
</dbReference>
<evidence type="ECO:0000256" key="10">
    <source>
        <dbReference type="ARBA" id="ARBA00023004"/>
    </source>
</evidence>
<feature type="transmembrane region" description="Helical" evidence="13">
    <location>
        <begin position="195"/>
        <end position="213"/>
    </location>
</feature>
<dbReference type="InterPro" id="IPR050415">
    <property type="entry name" value="MRET"/>
</dbReference>